<keyword evidence="7" id="KW-0315">Glutamine amidotransferase</keyword>
<keyword evidence="5" id="KW-0808">Transferase</keyword>
<dbReference type="EC" id="2.6.1.16" evidence="2"/>
<keyword evidence="4" id="KW-0032">Aminotransferase</keyword>
<organism evidence="10">
    <name type="scientific">marine metagenome</name>
    <dbReference type="NCBI Taxonomy" id="408172"/>
    <lineage>
        <taxon>unclassified sequences</taxon>
        <taxon>metagenomes</taxon>
        <taxon>ecological metagenomes</taxon>
    </lineage>
</organism>
<dbReference type="InterPro" id="IPR047084">
    <property type="entry name" value="GFAT_N"/>
</dbReference>
<dbReference type="InterPro" id="IPR035466">
    <property type="entry name" value="GlmS/AgaS_SIS"/>
</dbReference>
<dbReference type="PANTHER" id="PTHR10937:SF0">
    <property type="entry name" value="GLUTAMINE--FRUCTOSE-6-PHOSPHATE TRANSAMINASE (ISOMERIZING)"/>
    <property type="match status" value="1"/>
</dbReference>
<dbReference type="GO" id="GO:0097367">
    <property type="term" value="F:carbohydrate derivative binding"/>
    <property type="evidence" value="ECO:0007669"/>
    <property type="project" value="InterPro"/>
</dbReference>
<proteinExistence type="predicted"/>
<dbReference type="GO" id="GO:0004360">
    <property type="term" value="F:glutamine-fructose-6-phosphate transaminase (isomerizing) activity"/>
    <property type="evidence" value="ECO:0007669"/>
    <property type="project" value="UniProtKB-EC"/>
</dbReference>
<evidence type="ECO:0000256" key="4">
    <source>
        <dbReference type="ARBA" id="ARBA00022576"/>
    </source>
</evidence>
<dbReference type="CDD" id="cd05008">
    <property type="entry name" value="SIS_GlmS_GlmD_1"/>
    <property type="match status" value="1"/>
</dbReference>
<dbReference type="CDD" id="cd00714">
    <property type="entry name" value="GFAT"/>
    <property type="match status" value="1"/>
</dbReference>
<evidence type="ECO:0000256" key="2">
    <source>
        <dbReference type="ARBA" id="ARBA00012916"/>
    </source>
</evidence>
<dbReference type="GO" id="GO:0006487">
    <property type="term" value="P:protein N-linked glycosylation"/>
    <property type="evidence" value="ECO:0007669"/>
    <property type="project" value="TreeGrafter"/>
</dbReference>
<dbReference type="Pfam" id="PF01380">
    <property type="entry name" value="SIS"/>
    <property type="match status" value="1"/>
</dbReference>
<dbReference type="SUPFAM" id="SSF53697">
    <property type="entry name" value="SIS domain"/>
    <property type="match status" value="1"/>
</dbReference>
<sequence length="346" mass="38638">MCGIVGYIGDKSAQDVVIKGLKRLEYRGYDSAGIATMESNTLAITKTSGRVSDLISCIPNDFHNGKIGIGHTRWATHGEPNNINAHPHSDNSGKFTLVHNGIIENYHSLKRLLADKGIACQTDTDTEVLVQFIAYLYEKKKLSVVETIRLALNEVIGAYGIVVLCEDEPDTMISARLGSPLLMGIGDKEYFVASDSSPIIEYTRNIIFLDEGELAVIRSDGYEVRNIKANKIISKDINEIQYNLEEIEKGGYDHFMLKEINEQAHTISEAIRGRLNKEEMRVMLGGIYDWVQQILDAEHIYITACGTSWHAALIGSYILEELLNIPVKVEYASEFRYRDTAVNSNS</sequence>
<dbReference type="AlphaFoldDB" id="A0A382IHW9"/>
<name>A0A382IHW9_9ZZZZ</name>
<keyword evidence="6" id="KW-0677">Repeat</keyword>
<reference evidence="10" key="1">
    <citation type="submission" date="2018-05" db="EMBL/GenBank/DDBJ databases">
        <authorList>
            <person name="Lanie J.A."/>
            <person name="Ng W.-L."/>
            <person name="Kazmierczak K.M."/>
            <person name="Andrzejewski T.M."/>
            <person name="Davidsen T.M."/>
            <person name="Wayne K.J."/>
            <person name="Tettelin H."/>
            <person name="Glass J.I."/>
            <person name="Rusch D."/>
            <person name="Podicherti R."/>
            <person name="Tsui H.-C.T."/>
            <person name="Winkler M.E."/>
        </authorList>
    </citation>
    <scope>NUCLEOTIDE SEQUENCE</scope>
</reference>
<feature type="non-terminal residue" evidence="10">
    <location>
        <position position="346"/>
    </location>
</feature>
<accession>A0A382IHW9</accession>
<dbReference type="NCBIfam" id="NF001484">
    <property type="entry name" value="PRK00331.1"/>
    <property type="match status" value="1"/>
</dbReference>
<dbReference type="Pfam" id="PF13522">
    <property type="entry name" value="GATase_6"/>
    <property type="match status" value="1"/>
</dbReference>
<dbReference type="FunFam" id="3.60.20.10:FF:000006">
    <property type="entry name" value="Glutamine--fructose-6-phosphate aminotransferase [isomerizing]"/>
    <property type="match status" value="1"/>
</dbReference>
<gene>
    <name evidence="10" type="ORF">METZ01_LOCUS251105</name>
</gene>
<dbReference type="PANTHER" id="PTHR10937">
    <property type="entry name" value="GLUCOSAMINE--FRUCTOSE-6-PHOSPHATE AMINOTRANSFERASE, ISOMERIZING"/>
    <property type="match status" value="1"/>
</dbReference>
<evidence type="ECO:0000313" key="10">
    <source>
        <dbReference type="EMBL" id="SVB98251.1"/>
    </source>
</evidence>
<feature type="domain" description="Glutamine amidotransferase type-2" evidence="8">
    <location>
        <begin position="2"/>
        <end position="220"/>
    </location>
</feature>
<protein>
    <recommendedName>
        <fullName evidence="3">Glutamine--fructose-6-phosphate aminotransferase [isomerizing]</fullName>
        <ecNumber evidence="2">2.6.1.16</ecNumber>
    </recommendedName>
</protein>
<dbReference type="GO" id="GO:0006047">
    <property type="term" value="P:UDP-N-acetylglucosamine metabolic process"/>
    <property type="evidence" value="ECO:0007669"/>
    <property type="project" value="TreeGrafter"/>
</dbReference>
<evidence type="ECO:0000256" key="7">
    <source>
        <dbReference type="ARBA" id="ARBA00022962"/>
    </source>
</evidence>
<dbReference type="EMBL" id="UINC01067000">
    <property type="protein sequence ID" value="SVB98251.1"/>
    <property type="molecule type" value="Genomic_DNA"/>
</dbReference>
<evidence type="ECO:0000256" key="6">
    <source>
        <dbReference type="ARBA" id="ARBA00022737"/>
    </source>
</evidence>
<feature type="domain" description="SIS" evidence="9">
    <location>
        <begin position="290"/>
        <end position="346"/>
    </location>
</feature>
<dbReference type="InterPro" id="IPR046348">
    <property type="entry name" value="SIS_dom_sf"/>
</dbReference>
<dbReference type="GO" id="GO:0006002">
    <property type="term" value="P:fructose 6-phosphate metabolic process"/>
    <property type="evidence" value="ECO:0007669"/>
    <property type="project" value="TreeGrafter"/>
</dbReference>
<dbReference type="PROSITE" id="PS51278">
    <property type="entry name" value="GATASE_TYPE_2"/>
    <property type="match status" value="1"/>
</dbReference>
<dbReference type="InterPro" id="IPR001347">
    <property type="entry name" value="SIS_dom"/>
</dbReference>
<evidence type="ECO:0000256" key="3">
    <source>
        <dbReference type="ARBA" id="ARBA00016090"/>
    </source>
</evidence>
<dbReference type="Gene3D" id="3.40.50.10490">
    <property type="entry name" value="Glucose-6-phosphate isomerase like protein, domain 1"/>
    <property type="match status" value="1"/>
</dbReference>
<evidence type="ECO:0000259" key="8">
    <source>
        <dbReference type="PROSITE" id="PS51278"/>
    </source>
</evidence>
<comment type="catalytic activity">
    <reaction evidence="1">
        <text>D-fructose 6-phosphate + L-glutamine = D-glucosamine 6-phosphate + L-glutamate</text>
        <dbReference type="Rhea" id="RHEA:13237"/>
        <dbReference type="ChEBI" id="CHEBI:29985"/>
        <dbReference type="ChEBI" id="CHEBI:58359"/>
        <dbReference type="ChEBI" id="CHEBI:58725"/>
        <dbReference type="ChEBI" id="CHEBI:61527"/>
        <dbReference type="EC" id="2.6.1.16"/>
    </reaction>
</comment>
<dbReference type="InterPro" id="IPR017932">
    <property type="entry name" value="GATase_2_dom"/>
</dbReference>
<dbReference type="SUPFAM" id="SSF56235">
    <property type="entry name" value="N-terminal nucleophile aminohydrolases (Ntn hydrolases)"/>
    <property type="match status" value="1"/>
</dbReference>
<dbReference type="InterPro" id="IPR029055">
    <property type="entry name" value="Ntn_hydrolases_N"/>
</dbReference>
<evidence type="ECO:0000259" key="9">
    <source>
        <dbReference type="PROSITE" id="PS51464"/>
    </source>
</evidence>
<dbReference type="Gene3D" id="3.60.20.10">
    <property type="entry name" value="Glutamine Phosphoribosylpyrophosphate, subunit 1, domain 1"/>
    <property type="match status" value="1"/>
</dbReference>
<dbReference type="GO" id="GO:0005829">
    <property type="term" value="C:cytosol"/>
    <property type="evidence" value="ECO:0007669"/>
    <property type="project" value="TreeGrafter"/>
</dbReference>
<evidence type="ECO:0000256" key="1">
    <source>
        <dbReference type="ARBA" id="ARBA00001031"/>
    </source>
</evidence>
<evidence type="ECO:0000256" key="5">
    <source>
        <dbReference type="ARBA" id="ARBA00022679"/>
    </source>
</evidence>
<dbReference type="PROSITE" id="PS51464">
    <property type="entry name" value="SIS"/>
    <property type="match status" value="1"/>
</dbReference>